<organism evidence="1">
    <name type="scientific">freshwater metagenome</name>
    <dbReference type="NCBI Taxonomy" id="449393"/>
    <lineage>
        <taxon>unclassified sequences</taxon>
        <taxon>metagenomes</taxon>
        <taxon>ecological metagenomes</taxon>
    </lineage>
</organism>
<dbReference type="PANTHER" id="PTHR40050:SF1">
    <property type="entry name" value="INNER SPORE COAT PROTEIN H"/>
    <property type="match status" value="1"/>
</dbReference>
<accession>A0A6J6NR12</accession>
<dbReference type="InterPro" id="IPR014867">
    <property type="entry name" value="Spore_coat_CotH_CotH2/3/7"/>
</dbReference>
<dbReference type="PANTHER" id="PTHR40050">
    <property type="entry name" value="INNER SPORE COAT PROTEIN H"/>
    <property type="match status" value="1"/>
</dbReference>
<dbReference type="Pfam" id="PF08757">
    <property type="entry name" value="CotH"/>
    <property type="match status" value="1"/>
</dbReference>
<protein>
    <submittedName>
        <fullName evidence="1">Unannotated protein</fullName>
    </submittedName>
</protein>
<dbReference type="AlphaFoldDB" id="A0A6J6NR12"/>
<proteinExistence type="predicted"/>
<sequence length="429" mass="47924">MSKVALIRRIAIGLLAPLTLVGLFAGSAEAASPLTLTDIYNPAKITRIDFNLPASSVTSLNTKETLETYVPGSVTLTSGTKTSGAQEIQVRLKGSTSLQKLDWTPSFKIKFKKGPTGLGYLGLRRMTLNAMTQDDSKLHEFGAYTLFNAMGVQASKTGWARVYVNGIDKGLYINIETPDETFMSRKFRDITQHIYEGAGSDFWMGADYGDNKTGPFLVDYGWKVTPNKYDLNNLIAYTYLYDPATWYSGLNTVTDRTSLIKFFAVENFVGHWDGYSGPDKNNYFIRSNTQGKFTFIPWGTDQTFGENRWSQQVGDTFDMPMLSAKSDQPWVQNLDRGKLYVQCINYKPCKTAYLQALKAVSAKAASIGLTTKFSNAAKVIAPVLQSQYGQNLSTMKYLDDIRTEQNRTIWYVGNRRTQVADLLKQNGIK</sequence>
<name>A0A6J6NR12_9ZZZZ</name>
<reference evidence="1" key="1">
    <citation type="submission" date="2020-05" db="EMBL/GenBank/DDBJ databases">
        <authorList>
            <person name="Chiriac C."/>
            <person name="Salcher M."/>
            <person name="Ghai R."/>
            <person name="Kavagutti S V."/>
        </authorList>
    </citation>
    <scope>NUCLEOTIDE SEQUENCE</scope>
</reference>
<evidence type="ECO:0000313" key="1">
    <source>
        <dbReference type="EMBL" id="CAB4687254.1"/>
    </source>
</evidence>
<gene>
    <name evidence="1" type="ORF">UFOPK2373_00586</name>
</gene>
<dbReference type="EMBL" id="CAEZXL010000084">
    <property type="protein sequence ID" value="CAB4687254.1"/>
    <property type="molecule type" value="Genomic_DNA"/>
</dbReference>